<keyword evidence="2" id="KW-1133">Transmembrane helix</keyword>
<keyword evidence="2" id="KW-0472">Membrane</keyword>
<feature type="transmembrane region" description="Helical" evidence="2">
    <location>
        <begin position="13"/>
        <end position="34"/>
    </location>
</feature>
<evidence type="ECO:0000313" key="3">
    <source>
        <dbReference type="EMBL" id="GAP02903.1"/>
    </source>
</evidence>
<accession>A0A3F3H9I3</accession>
<evidence type="ECO:0000313" key="4">
    <source>
        <dbReference type="Proteomes" id="UP000061227"/>
    </source>
</evidence>
<reference evidence="3 4" key="1">
    <citation type="journal article" date="2015" name="BMC Genomics">
        <title>Comparative genomics of Fructobacillus spp. and Leuconostoc spp. reveals niche-specific evolution of Fructobacillus spp.</title>
        <authorList>
            <person name="Endo A."/>
            <person name="Tanizawa Y."/>
            <person name="Tanaka N."/>
            <person name="Maeno S."/>
            <person name="Kumar H."/>
            <person name="Shiwa Y."/>
            <person name="Okada S."/>
            <person name="Yoshikawa H."/>
            <person name="Dicks L."/>
            <person name="Nakagawa J."/>
            <person name="Arita M."/>
        </authorList>
    </citation>
    <scope>NUCLEOTIDE SEQUENCE [LARGE SCALE GENOMIC DNA]</scope>
    <source>
        <strain evidence="3 4">DSM 15468</strain>
    </source>
</reference>
<organism evidence="3 4">
    <name type="scientific">Fructobacillus pseudoficulneus</name>
    <dbReference type="NCBI Taxonomy" id="220714"/>
    <lineage>
        <taxon>Bacteria</taxon>
        <taxon>Bacillati</taxon>
        <taxon>Bacillota</taxon>
        <taxon>Bacilli</taxon>
        <taxon>Lactobacillales</taxon>
        <taxon>Lactobacillaceae</taxon>
        <taxon>Fructobacillus</taxon>
    </lineage>
</organism>
<sequence>MDQLSTLLGDGDLATTIEIIISFVLGAATGFKVATKQRIKQVQKGGEAHDQQQIGSIIINQSDTGREGKDTKSTNRRR</sequence>
<evidence type="ECO:0000256" key="2">
    <source>
        <dbReference type="SAM" id="Phobius"/>
    </source>
</evidence>
<dbReference type="AlphaFoldDB" id="A0A3F3H9I3"/>
<name>A0A3F3H9I3_9LACO</name>
<gene>
    <name evidence="3" type="ORF">FPFC_030830</name>
</gene>
<proteinExistence type="predicted"/>
<dbReference type="STRING" id="220714.SAMN05660469_1410"/>
<keyword evidence="4" id="KW-1185">Reference proteome</keyword>
<evidence type="ECO:0000256" key="1">
    <source>
        <dbReference type="SAM" id="MobiDB-lite"/>
    </source>
</evidence>
<feature type="region of interest" description="Disordered" evidence="1">
    <location>
        <begin position="44"/>
        <end position="78"/>
    </location>
</feature>
<feature type="compositionally biased region" description="Basic and acidic residues" evidence="1">
    <location>
        <begin position="64"/>
        <end position="78"/>
    </location>
</feature>
<feature type="compositionally biased region" description="Low complexity" evidence="1">
    <location>
        <begin position="51"/>
        <end position="62"/>
    </location>
</feature>
<dbReference type="EMBL" id="DF968065">
    <property type="protein sequence ID" value="GAP02903.1"/>
    <property type="molecule type" value="Genomic_DNA"/>
</dbReference>
<dbReference type="Proteomes" id="UP000061227">
    <property type="component" value="Unassembled WGS sequence"/>
</dbReference>
<dbReference type="RefSeq" id="WP_059378030.1">
    <property type="nucleotide sequence ID" value="NZ_DF968065.1"/>
</dbReference>
<protein>
    <submittedName>
        <fullName evidence="3">Uncharacterized protein</fullName>
    </submittedName>
</protein>
<keyword evidence="2" id="KW-0812">Transmembrane</keyword>